<keyword evidence="1" id="KW-1133">Transmembrane helix</keyword>
<protein>
    <recommendedName>
        <fullName evidence="3">FAS1 domain-containing protein</fullName>
    </recommendedName>
</protein>
<dbReference type="GO" id="GO:0005615">
    <property type="term" value="C:extracellular space"/>
    <property type="evidence" value="ECO:0007669"/>
    <property type="project" value="TreeGrafter"/>
</dbReference>
<evidence type="ECO:0000256" key="1">
    <source>
        <dbReference type="SAM" id="Phobius"/>
    </source>
</evidence>
<sequence>MPSISFNTLIVPFIFHLINHVYNQIPTSAPNCVQTCGRLKVTESYCNSSDTFAKAYDQCLKDNCNPADATNGLQYTTQICGQIGSAVPNATATTGNNSTPINGSDYGATLNSALQAAGLTSLAALLASSAGQGLVNQLQQGNHTVFAPTDQAFGALGLNSSSINSTNNTADLTAVLKYHVLPGTLNSSALPTSGHAIVRSSLGGQPYVNLPANDTQVLVFAGNQNAPFTVIEPTRNITVTNTTQVGNLQLAVIPTALTIPGTVGTVAASLSELSSLVSTVNGASPQLLAQLDQTPGLTIFAPINSALSGTANVSNFQAVLLNHLVNSTVLYSTVIANVTNATSAGGALLTFASSSGSETITLGSKTLKIVQSDILIKNGVIHLVDGLFDASNSTPVFPLPNTNNNTQIIGITPIGGSINNGTGQGGAKKSKAIIYFPSKTFLMFSISLTFICLLFI</sequence>
<evidence type="ECO:0000259" key="3">
    <source>
        <dbReference type="PROSITE" id="PS50213"/>
    </source>
</evidence>
<evidence type="ECO:0000313" key="5">
    <source>
        <dbReference type="Proteomes" id="UP000886653"/>
    </source>
</evidence>
<dbReference type="PROSITE" id="PS50213">
    <property type="entry name" value="FAS1"/>
    <property type="match status" value="2"/>
</dbReference>
<keyword evidence="2" id="KW-0732">Signal</keyword>
<feature type="signal peptide" evidence="2">
    <location>
        <begin position="1"/>
        <end position="23"/>
    </location>
</feature>
<reference evidence="4" key="1">
    <citation type="submission" date="2013-11" db="EMBL/GenBank/DDBJ databases">
        <title>Genome sequence of the fusiform rust pathogen reveals effectors for host alternation and coevolution with pine.</title>
        <authorList>
            <consortium name="DOE Joint Genome Institute"/>
            <person name="Smith K."/>
            <person name="Pendleton A."/>
            <person name="Kubisiak T."/>
            <person name="Anderson C."/>
            <person name="Salamov A."/>
            <person name="Aerts A."/>
            <person name="Riley R."/>
            <person name="Clum A."/>
            <person name="Lindquist E."/>
            <person name="Ence D."/>
            <person name="Campbell M."/>
            <person name="Kronenberg Z."/>
            <person name="Feau N."/>
            <person name="Dhillon B."/>
            <person name="Hamelin R."/>
            <person name="Burleigh J."/>
            <person name="Smith J."/>
            <person name="Yandell M."/>
            <person name="Nelson C."/>
            <person name="Grigoriev I."/>
            <person name="Davis J."/>
        </authorList>
    </citation>
    <scope>NUCLEOTIDE SEQUENCE</scope>
    <source>
        <strain evidence="4">G11</strain>
    </source>
</reference>
<dbReference type="InterPro" id="IPR000782">
    <property type="entry name" value="FAS1_domain"/>
</dbReference>
<keyword evidence="1" id="KW-0472">Membrane</keyword>
<dbReference type="InterPro" id="IPR036378">
    <property type="entry name" value="FAS1_dom_sf"/>
</dbReference>
<feature type="domain" description="FAS1" evidence="3">
    <location>
        <begin position="106"/>
        <end position="257"/>
    </location>
</feature>
<keyword evidence="1" id="KW-0812">Transmembrane</keyword>
<dbReference type="PANTHER" id="PTHR10900">
    <property type="entry name" value="PERIOSTIN-RELATED"/>
    <property type="match status" value="1"/>
</dbReference>
<feature type="domain" description="FAS1" evidence="3">
    <location>
        <begin position="260"/>
        <end position="388"/>
    </location>
</feature>
<feature type="transmembrane region" description="Helical" evidence="1">
    <location>
        <begin position="434"/>
        <end position="455"/>
    </location>
</feature>
<organism evidence="4 5">
    <name type="scientific">Cronartium quercuum f. sp. fusiforme G11</name>
    <dbReference type="NCBI Taxonomy" id="708437"/>
    <lineage>
        <taxon>Eukaryota</taxon>
        <taxon>Fungi</taxon>
        <taxon>Dikarya</taxon>
        <taxon>Basidiomycota</taxon>
        <taxon>Pucciniomycotina</taxon>
        <taxon>Pucciniomycetes</taxon>
        <taxon>Pucciniales</taxon>
        <taxon>Coleosporiaceae</taxon>
        <taxon>Cronartium</taxon>
    </lineage>
</organism>
<dbReference type="Gene3D" id="2.30.180.10">
    <property type="entry name" value="FAS1 domain"/>
    <property type="match status" value="2"/>
</dbReference>
<evidence type="ECO:0000256" key="2">
    <source>
        <dbReference type="SAM" id="SignalP"/>
    </source>
</evidence>
<accession>A0A9P6ND24</accession>
<keyword evidence="5" id="KW-1185">Reference proteome</keyword>
<proteinExistence type="predicted"/>
<dbReference type="InterPro" id="IPR050904">
    <property type="entry name" value="Adhesion/Biosynth-related"/>
</dbReference>
<dbReference type="SUPFAM" id="SSF82153">
    <property type="entry name" value="FAS1 domain"/>
    <property type="match status" value="2"/>
</dbReference>
<dbReference type="Proteomes" id="UP000886653">
    <property type="component" value="Unassembled WGS sequence"/>
</dbReference>
<dbReference type="PANTHER" id="PTHR10900:SF122">
    <property type="entry name" value="FAS1 DOMAIN-CONTAINING PROTEIN"/>
    <property type="match status" value="1"/>
</dbReference>
<gene>
    <name evidence="4" type="ORF">CROQUDRAFT_65692</name>
</gene>
<dbReference type="GO" id="GO:0016236">
    <property type="term" value="P:macroautophagy"/>
    <property type="evidence" value="ECO:0007669"/>
    <property type="project" value="TreeGrafter"/>
</dbReference>
<dbReference type="Pfam" id="PF02469">
    <property type="entry name" value="Fasciclin"/>
    <property type="match status" value="2"/>
</dbReference>
<dbReference type="EMBL" id="MU167308">
    <property type="protein sequence ID" value="KAG0143879.1"/>
    <property type="molecule type" value="Genomic_DNA"/>
</dbReference>
<dbReference type="SMART" id="SM00554">
    <property type="entry name" value="FAS1"/>
    <property type="match status" value="2"/>
</dbReference>
<dbReference type="AlphaFoldDB" id="A0A9P6ND24"/>
<name>A0A9P6ND24_9BASI</name>
<evidence type="ECO:0000313" key="4">
    <source>
        <dbReference type="EMBL" id="KAG0143879.1"/>
    </source>
</evidence>
<comment type="caution">
    <text evidence="4">The sequence shown here is derived from an EMBL/GenBank/DDBJ whole genome shotgun (WGS) entry which is preliminary data.</text>
</comment>
<feature type="chain" id="PRO_5040388000" description="FAS1 domain-containing protein" evidence="2">
    <location>
        <begin position="24"/>
        <end position="456"/>
    </location>
</feature>
<dbReference type="GO" id="GO:0000329">
    <property type="term" value="C:fungal-type vacuole membrane"/>
    <property type="evidence" value="ECO:0007669"/>
    <property type="project" value="TreeGrafter"/>
</dbReference>
<dbReference type="OrthoDB" id="286301at2759"/>